<organism evidence="1 2">
    <name type="scientific">Acetivibrio straminisolvens JCM 21531</name>
    <dbReference type="NCBI Taxonomy" id="1294263"/>
    <lineage>
        <taxon>Bacteria</taxon>
        <taxon>Bacillati</taxon>
        <taxon>Bacillota</taxon>
        <taxon>Clostridia</taxon>
        <taxon>Eubacteriales</taxon>
        <taxon>Oscillospiraceae</taxon>
        <taxon>Acetivibrio</taxon>
    </lineage>
</organism>
<protein>
    <submittedName>
        <fullName evidence="1">Cyanophycin synthase</fullName>
    </submittedName>
</protein>
<dbReference type="Proteomes" id="UP000019109">
    <property type="component" value="Unassembled WGS sequence"/>
</dbReference>
<reference evidence="1" key="1">
    <citation type="journal article" date="2014" name="Genome Announc.">
        <title>Draft Genome Sequence of Clostridium straminisolvens Strain JCM 21531T, Isolated from a Cellulose-Degrading Bacterial Community.</title>
        <authorList>
            <person name="Yuki M."/>
            <person name="Oshima K."/>
            <person name="Suda W."/>
            <person name="Sakamoto M."/>
            <person name="Kitamura K."/>
            <person name="Iida T."/>
            <person name="Hattori M."/>
            <person name="Ohkuma M."/>
        </authorList>
    </citation>
    <scope>NUCLEOTIDE SEQUENCE [LARGE SCALE GENOMIC DNA]</scope>
    <source>
        <strain evidence="1">JCM 21531</strain>
    </source>
</reference>
<gene>
    <name evidence="1" type="ORF">JCM21531_1235</name>
</gene>
<evidence type="ECO:0000313" key="2">
    <source>
        <dbReference type="Proteomes" id="UP000019109"/>
    </source>
</evidence>
<dbReference type="EMBL" id="BAVR01000010">
    <property type="protein sequence ID" value="GAE87835.1"/>
    <property type="molecule type" value="Genomic_DNA"/>
</dbReference>
<dbReference type="STRING" id="1294263.JCM21531_1235"/>
<name>W4V2Z4_9FIRM</name>
<keyword evidence="2" id="KW-1185">Reference proteome</keyword>
<proteinExistence type="predicted"/>
<dbReference type="InterPro" id="IPR036615">
    <property type="entry name" value="Mur_ligase_C_dom_sf"/>
</dbReference>
<dbReference type="AlphaFoldDB" id="W4V2Z4"/>
<comment type="caution">
    <text evidence="1">The sequence shown here is derived from an EMBL/GenBank/DDBJ whole genome shotgun (WGS) entry which is preliminary data.</text>
</comment>
<dbReference type="SUPFAM" id="SSF53244">
    <property type="entry name" value="MurD-like peptide ligases, peptide-binding domain"/>
    <property type="match status" value="1"/>
</dbReference>
<sequence length="106" mass="12008">MPGDRNDSSIYKAGKICSKYFSKIYIKEDNDLRGREPGEVAGILYDAVISSGTKKENVEIIYSEVRALEKALLDAEPGDFIVMFYEDFERAVEVVERIANNLPRIL</sequence>
<dbReference type="GO" id="GO:0016881">
    <property type="term" value="F:acid-amino acid ligase activity"/>
    <property type="evidence" value="ECO:0007669"/>
    <property type="project" value="InterPro"/>
</dbReference>
<accession>W4V2Z4</accession>
<dbReference type="Gene3D" id="3.90.190.20">
    <property type="entry name" value="Mur ligase, C-terminal domain"/>
    <property type="match status" value="1"/>
</dbReference>
<evidence type="ECO:0000313" key="1">
    <source>
        <dbReference type="EMBL" id="GAE87835.1"/>
    </source>
</evidence>